<keyword evidence="2 9" id="KW-0812">Transmembrane</keyword>
<keyword evidence="4 9" id="KW-1133">Transmembrane helix</keyword>
<feature type="repeat" description="ANK" evidence="7">
    <location>
        <begin position="220"/>
        <end position="252"/>
    </location>
</feature>
<evidence type="ECO:0000256" key="9">
    <source>
        <dbReference type="SAM" id="Phobius"/>
    </source>
</evidence>
<dbReference type="PANTHER" id="PTHR24171:SF9">
    <property type="entry name" value="ANKYRIN REPEAT DOMAIN-CONTAINING PROTEIN 39"/>
    <property type="match status" value="1"/>
</dbReference>
<dbReference type="Gene3D" id="1.25.40.20">
    <property type="entry name" value="Ankyrin repeat-containing domain"/>
    <property type="match status" value="2"/>
</dbReference>
<feature type="transmembrane region" description="Helical" evidence="9">
    <location>
        <begin position="736"/>
        <end position="757"/>
    </location>
</feature>
<dbReference type="Pfam" id="PF12796">
    <property type="entry name" value="Ank_2"/>
    <property type="match status" value="2"/>
</dbReference>
<dbReference type="SMART" id="SM00248">
    <property type="entry name" value="ANK"/>
    <property type="match status" value="7"/>
</dbReference>
<feature type="repeat" description="ANK" evidence="7">
    <location>
        <begin position="78"/>
        <end position="110"/>
    </location>
</feature>
<dbReference type="InterPro" id="IPR045863">
    <property type="entry name" value="CorA_TM1_TM2"/>
</dbReference>
<dbReference type="AlphaFoldDB" id="A0A292Q2D1"/>
<keyword evidence="3" id="KW-0677">Repeat</keyword>
<sequence length="787" mass="87538">MARTDKSSTLTLAGAGDRLSDANKYIHHLLQLTPKELEGLDPCERIRALVALSGAGEEEAVQQLLELGTDVNLSAEPLGVTPLQSAAAIGHRGIVNRLLDAGADVNYTPPGRSAALTALQEAAAGGHIDLVIDLVRSGALIKNIRMTEDMMPIHWAVIHGDPVLLERWQALGADTNVEDSMGRNPIHIAALSNKPENLRWLLRPCGFLSSTIAKNARDLNGSTPLHLAIEGGCFEVFQCLLKEGANIAIQDNKKQRPLGLALSGKKPDMVNGLLGAGASANGITAKEWSRLFRVGEDTEGDDDEEEKGLVCGEGEDGEVIVITRDHERVKPIECVPGIEAVDRVKYGYKEANTRLFSTIQLTKSSEADLYNPDTIISESPNFLLPKNSHMESKASVRWTWRSINQSDLFKNVKNGDRVQDGFPGLEDLKTNPSVHGKGANSAKKVHPAKARKVSLRCFVSFRYFRVLSSDSAGLDGSFPMRAKYSRISWVMESLKSHHTDIDGRGVKDVVPILKTKTYISTLKCGWVPAHGVEFFTMFVQELLPKWAKLIDAAELHLSGVRENLLKSGGETNDLIKPLLKDAQSWIMLRKLLQEHIQTASEFLKLYESEDFLREEVGVSAYKDKIPKISIRDSGLPLESPRVLEYFEDSTLPKQNAWPAGKQLRKAIKELKNCTPRINALDKDTKTMIQLQFNLASIYETHSMKRLSWITFIFLPLTFIASLFGMNVNLLDGNPDWWWYIVLSGATLGLVLIIWIIVKNIKKWRKRERKRKKDIEMGDVVSDKDKLH</sequence>
<dbReference type="Pfam" id="PF01544">
    <property type="entry name" value="CorA"/>
    <property type="match status" value="1"/>
</dbReference>
<dbReference type="PANTHER" id="PTHR24171">
    <property type="entry name" value="ANKYRIN REPEAT DOMAIN-CONTAINING PROTEIN 39-RELATED"/>
    <property type="match status" value="1"/>
</dbReference>
<dbReference type="SUPFAM" id="SSF144083">
    <property type="entry name" value="Magnesium transport protein CorA, transmembrane region"/>
    <property type="match status" value="1"/>
</dbReference>
<dbReference type="PROSITE" id="PS50297">
    <property type="entry name" value="ANK_REP_REGION"/>
    <property type="match status" value="2"/>
</dbReference>
<evidence type="ECO:0000256" key="8">
    <source>
        <dbReference type="SAM" id="MobiDB-lite"/>
    </source>
</evidence>
<dbReference type="PROSITE" id="PS50088">
    <property type="entry name" value="ANK_REPEAT"/>
    <property type="match status" value="2"/>
</dbReference>
<feature type="region of interest" description="Disordered" evidence="8">
    <location>
        <begin position="422"/>
        <end position="445"/>
    </location>
</feature>
<dbReference type="Proteomes" id="UP001412239">
    <property type="component" value="Unassembled WGS sequence"/>
</dbReference>
<dbReference type="InterPro" id="IPR002110">
    <property type="entry name" value="Ankyrin_rpt"/>
</dbReference>
<dbReference type="EMBL" id="LN890965">
    <property type="protein sequence ID" value="CUS13966.1"/>
    <property type="molecule type" value="Genomic_DNA"/>
</dbReference>
<keyword evidence="5 7" id="KW-0040">ANK repeat</keyword>
<comment type="subcellular location">
    <subcellularLocation>
        <location evidence="1">Membrane</location>
        <topology evidence="1">Multi-pass membrane protein</topology>
    </subcellularLocation>
</comment>
<dbReference type="GO" id="GO:0016020">
    <property type="term" value="C:membrane"/>
    <property type="evidence" value="ECO:0007669"/>
    <property type="project" value="UniProtKB-SubCell"/>
</dbReference>
<proteinExistence type="predicted"/>
<feature type="transmembrane region" description="Helical" evidence="9">
    <location>
        <begin position="706"/>
        <end position="724"/>
    </location>
</feature>
<keyword evidence="6 9" id="KW-0472">Membrane</keyword>
<evidence type="ECO:0000313" key="11">
    <source>
        <dbReference type="Proteomes" id="UP001412239"/>
    </source>
</evidence>
<dbReference type="InterPro" id="IPR002523">
    <property type="entry name" value="MgTranspt_CorA/ZnTranspt_ZntB"/>
</dbReference>
<dbReference type="SUPFAM" id="SSF48403">
    <property type="entry name" value="Ankyrin repeat"/>
    <property type="match status" value="1"/>
</dbReference>
<evidence type="ECO:0000256" key="4">
    <source>
        <dbReference type="ARBA" id="ARBA00022989"/>
    </source>
</evidence>
<evidence type="ECO:0000256" key="5">
    <source>
        <dbReference type="ARBA" id="ARBA00023043"/>
    </source>
</evidence>
<reference evidence="10" key="1">
    <citation type="submission" date="2015-10" db="EMBL/GenBank/DDBJ databases">
        <authorList>
            <person name="Regsiter A."/>
            <person name="william w."/>
        </authorList>
    </citation>
    <scope>NUCLEOTIDE SEQUENCE</scope>
    <source>
        <strain evidence="10">Montdore</strain>
    </source>
</reference>
<protein>
    <submittedName>
        <fullName evidence="10">Uncharacterized protein</fullName>
    </submittedName>
</protein>
<dbReference type="Gene3D" id="1.20.58.340">
    <property type="entry name" value="Magnesium transport protein CorA, transmembrane region"/>
    <property type="match status" value="1"/>
</dbReference>
<dbReference type="InterPro" id="IPR036770">
    <property type="entry name" value="Ankyrin_rpt-contain_sf"/>
</dbReference>
<name>A0A292Q2D1_9PEZI</name>
<organism evidence="10 11">
    <name type="scientific">Tuber aestivum</name>
    <name type="common">summer truffle</name>
    <dbReference type="NCBI Taxonomy" id="59557"/>
    <lineage>
        <taxon>Eukaryota</taxon>
        <taxon>Fungi</taxon>
        <taxon>Dikarya</taxon>
        <taxon>Ascomycota</taxon>
        <taxon>Pezizomycotina</taxon>
        <taxon>Pezizomycetes</taxon>
        <taxon>Pezizales</taxon>
        <taxon>Tuberaceae</taxon>
        <taxon>Tuber</taxon>
    </lineage>
</organism>
<evidence type="ECO:0000256" key="1">
    <source>
        <dbReference type="ARBA" id="ARBA00004141"/>
    </source>
</evidence>
<evidence type="ECO:0000256" key="6">
    <source>
        <dbReference type="ARBA" id="ARBA00023136"/>
    </source>
</evidence>
<evidence type="ECO:0000256" key="2">
    <source>
        <dbReference type="ARBA" id="ARBA00022692"/>
    </source>
</evidence>
<evidence type="ECO:0000313" key="10">
    <source>
        <dbReference type="EMBL" id="CUS13966.1"/>
    </source>
</evidence>
<accession>A0A292Q2D1</accession>
<dbReference type="GO" id="GO:0046873">
    <property type="term" value="F:metal ion transmembrane transporter activity"/>
    <property type="evidence" value="ECO:0007669"/>
    <property type="project" value="InterPro"/>
</dbReference>
<gene>
    <name evidence="10" type="ORF">GSTUAT00002003001</name>
</gene>
<keyword evidence="11" id="KW-1185">Reference proteome</keyword>
<evidence type="ECO:0000256" key="7">
    <source>
        <dbReference type="PROSITE-ProRule" id="PRU00023"/>
    </source>
</evidence>
<evidence type="ECO:0000256" key="3">
    <source>
        <dbReference type="ARBA" id="ARBA00022737"/>
    </source>
</evidence>